<comment type="subcellular location">
    <subcellularLocation>
        <location evidence="1">Membrane</location>
        <topology evidence="1">Multi-pass membrane protein</topology>
    </subcellularLocation>
</comment>
<comment type="caution">
    <text evidence="7">The sequence shown here is derived from an EMBL/GenBank/DDBJ whole genome shotgun (WGS) entry which is preliminary data.</text>
</comment>
<evidence type="ECO:0000313" key="8">
    <source>
        <dbReference type="Proteomes" id="UP000562682"/>
    </source>
</evidence>
<accession>A0A8H5X6V1</accession>
<dbReference type="PANTHER" id="PTHR43791">
    <property type="entry name" value="PERMEASE-RELATED"/>
    <property type="match status" value="1"/>
</dbReference>
<sequence length="280" mass="32216">MAWSLLVLGMHEAETVKALYILRFFKGFFESGAMPGSFYIIGSWYRKSEISRRTTLFWFSSVGGQMLCGYIQAGLYRNMNGRLGLAAWRWLFILDFLISPPSRHSWPYLLPWFMELTCGVNLQRWMTLWIKSLRVDGKPRYSTEKVNAIPTAVGCTCIQRAVPSDICLVELQLRWEEATSGLNYGTDDLDWVFSLRYAYLPWSPFEHISIARLAAWNALNEFNEDPREEPEASDRVIVGLWLSKRGLPDLLSQGISVISEYKVFSSPLIRLDALEISFLL</sequence>
<dbReference type="GO" id="GO:0022857">
    <property type="term" value="F:transmembrane transporter activity"/>
    <property type="evidence" value="ECO:0007669"/>
    <property type="project" value="TreeGrafter"/>
</dbReference>
<dbReference type="Gene3D" id="1.20.1250.20">
    <property type="entry name" value="MFS general substrate transporter like domains"/>
    <property type="match status" value="1"/>
</dbReference>
<organism evidence="7 8">
    <name type="scientific">Fusarium denticulatum</name>
    <dbReference type="NCBI Taxonomy" id="48507"/>
    <lineage>
        <taxon>Eukaryota</taxon>
        <taxon>Fungi</taxon>
        <taxon>Dikarya</taxon>
        <taxon>Ascomycota</taxon>
        <taxon>Pezizomycotina</taxon>
        <taxon>Sordariomycetes</taxon>
        <taxon>Hypocreomycetidae</taxon>
        <taxon>Hypocreales</taxon>
        <taxon>Nectriaceae</taxon>
        <taxon>Fusarium</taxon>
        <taxon>Fusarium fujikuroi species complex</taxon>
    </lineage>
</organism>
<dbReference type="SUPFAM" id="SSF103473">
    <property type="entry name" value="MFS general substrate transporter"/>
    <property type="match status" value="1"/>
</dbReference>
<gene>
    <name evidence="7" type="ORF">FDENT_6625</name>
</gene>
<dbReference type="Proteomes" id="UP000562682">
    <property type="component" value="Unassembled WGS sequence"/>
</dbReference>
<feature type="transmembrane region" description="Helical" evidence="6">
    <location>
        <begin position="54"/>
        <end position="73"/>
    </location>
</feature>
<reference evidence="7 8" key="1">
    <citation type="submission" date="2020-05" db="EMBL/GenBank/DDBJ databases">
        <title>Identification and distribution of gene clusters putatively required for synthesis of sphingolipid metabolism inhibitors in phylogenetically diverse species of the filamentous fungus Fusarium.</title>
        <authorList>
            <person name="Kim H.-S."/>
            <person name="Busman M."/>
            <person name="Brown D.W."/>
            <person name="Divon H."/>
            <person name="Uhlig S."/>
            <person name="Proctor R.H."/>
        </authorList>
    </citation>
    <scope>NUCLEOTIDE SEQUENCE [LARGE SCALE GENOMIC DNA]</scope>
    <source>
        <strain evidence="7 8">NRRL 25311</strain>
    </source>
</reference>
<evidence type="ECO:0000256" key="6">
    <source>
        <dbReference type="SAM" id="Phobius"/>
    </source>
</evidence>
<name>A0A8H5X6V1_9HYPO</name>
<evidence type="ECO:0000256" key="2">
    <source>
        <dbReference type="ARBA" id="ARBA00022448"/>
    </source>
</evidence>
<evidence type="ECO:0000256" key="3">
    <source>
        <dbReference type="ARBA" id="ARBA00022692"/>
    </source>
</evidence>
<dbReference type="InterPro" id="IPR036259">
    <property type="entry name" value="MFS_trans_sf"/>
</dbReference>
<keyword evidence="4 6" id="KW-1133">Transmembrane helix</keyword>
<keyword evidence="3 6" id="KW-0812">Transmembrane</keyword>
<keyword evidence="2" id="KW-0813">Transport</keyword>
<evidence type="ECO:0000256" key="4">
    <source>
        <dbReference type="ARBA" id="ARBA00022989"/>
    </source>
</evidence>
<keyword evidence="5 6" id="KW-0472">Membrane</keyword>
<dbReference type="AlphaFoldDB" id="A0A8H5X6V1"/>
<dbReference type="EMBL" id="JAAOAK010000177">
    <property type="protein sequence ID" value="KAF5684620.1"/>
    <property type="molecule type" value="Genomic_DNA"/>
</dbReference>
<evidence type="ECO:0000313" key="7">
    <source>
        <dbReference type="EMBL" id="KAF5684620.1"/>
    </source>
</evidence>
<keyword evidence="8" id="KW-1185">Reference proteome</keyword>
<evidence type="ECO:0000256" key="1">
    <source>
        <dbReference type="ARBA" id="ARBA00004141"/>
    </source>
</evidence>
<proteinExistence type="predicted"/>
<evidence type="ECO:0000256" key="5">
    <source>
        <dbReference type="ARBA" id="ARBA00023136"/>
    </source>
</evidence>
<protein>
    <submittedName>
        <fullName evidence="7">Major facilitator superfamily transporter</fullName>
    </submittedName>
</protein>
<dbReference type="GO" id="GO:0016020">
    <property type="term" value="C:membrane"/>
    <property type="evidence" value="ECO:0007669"/>
    <property type="project" value="UniProtKB-SubCell"/>
</dbReference>
<dbReference type="PANTHER" id="PTHR43791:SF39">
    <property type="entry name" value="TRANSPORTER LIZ1_SEO1, PUTATIVE (AFU_ORTHOLOGUE AFUA_3G00980)-RELATED"/>
    <property type="match status" value="1"/>
</dbReference>
<feature type="transmembrane region" description="Helical" evidence="6">
    <location>
        <begin position="20"/>
        <end position="42"/>
    </location>
</feature>